<accession>A0A6P8DL52</accession>
<dbReference type="AlphaFoldDB" id="A0A6P8DL52"/>
<protein>
    <submittedName>
        <fullName evidence="3">Uncharacterized protein LOC116206401</fullName>
    </submittedName>
</protein>
<dbReference type="PANTHER" id="PTHR34193">
    <property type="entry name" value="OS11G0199801 PROTEIN"/>
    <property type="match status" value="1"/>
</dbReference>
<organism evidence="2 3">
    <name type="scientific">Punica granatum</name>
    <name type="common">Pomegranate</name>
    <dbReference type="NCBI Taxonomy" id="22663"/>
    <lineage>
        <taxon>Eukaryota</taxon>
        <taxon>Viridiplantae</taxon>
        <taxon>Streptophyta</taxon>
        <taxon>Embryophyta</taxon>
        <taxon>Tracheophyta</taxon>
        <taxon>Spermatophyta</taxon>
        <taxon>Magnoliopsida</taxon>
        <taxon>eudicotyledons</taxon>
        <taxon>Gunneridae</taxon>
        <taxon>Pentapetalae</taxon>
        <taxon>rosids</taxon>
        <taxon>malvids</taxon>
        <taxon>Myrtales</taxon>
        <taxon>Lythraceae</taxon>
        <taxon>Punica</taxon>
    </lineage>
</organism>
<keyword evidence="2" id="KW-1185">Reference proteome</keyword>
<name>A0A6P8DL52_PUNGR</name>
<evidence type="ECO:0000256" key="1">
    <source>
        <dbReference type="SAM" id="MobiDB-lite"/>
    </source>
</evidence>
<proteinExistence type="predicted"/>
<feature type="compositionally biased region" description="Polar residues" evidence="1">
    <location>
        <begin position="185"/>
        <end position="196"/>
    </location>
</feature>
<feature type="region of interest" description="Disordered" evidence="1">
    <location>
        <begin position="133"/>
        <end position="155"/>
    </location>
</feature>
<evidence type="ECO:0000313" key="3">
    <source>
        <dbReference type="RefSeq" id="XP_031395129.1"/>
    </source>
</evidence>
<dbReference type="PANTHER" id="PTHR34193:SF1">
    <property type="entry name" value="EXPRESSED PROTEIN"/>
    <property type="match status" value="1"/>
</dbReference>
<sequence length="272" mass="29636">MLDLGKTAKTHAHLSDLIKLSSDDSYEPGSARTPTFGNGGLDEGGSGASTPPLWRPESPESRRRNYAAMSPRSRTEAIARGQMELMEMVKDMPESSYELSLKDLVEVNRNHQGIGQERDGQGQKGSYVRHAGPRVQRQQRYHHGQMVRSGSIDGNSGGFLLKMVFPLPWGARKKKKKKTGGFDANSRNNGVNSNGASEKEWWKTRASVSTSAHGESAETGGESSSLTSGSQKSSISSSSSGSSSRSNSSSRRHEQDSDCWSFIRTNKSRLPK</sequence>
<dbReference type="OrthoDB" id="776574at2759"/>
<reference evidence="3" key="2">
    <citation type="submission" date="2025-08" db="UniProtKB">
        <authorList>
            <consortium name="RefSeq"/>
        </authorList>
    </citation>
    <scope>IDENTIFICATION</scope>
    <source>
        <tissue evidence="3">Leaf</tissue>
    </source>
</reference>
<reference evidence="2" key="1">
    <citation type="journal article" date="2020" name="Plant Biotechnol. J.">
        <title>The pomegranate (Punica granatum L.) draft genome dissects genetic divergence between soft- and hard-seeded cultivars.</title>
        <authorList>
            <person name="Luo X."/>
            <person name="Li H."/>
            <person name="Wu Z."/>
            <person name="Yao W."/>
            <person name="Zhao P."/>
            <person name="Cao D."/>
            <person name="Yu H."/>
            <person name="Li K."/>
            <person name="Poudel K."/>
            <person name="Zhao D."/>
            <person name="Zhang F."/>
            <person name="Xia X."/>
            <person name="Chen L."/>
            <person name="Wang Q."/>
            <person name="Jing D."/>
            <person name="Cao S."/>
        </authorList>
    </citation>
    <scope>NUCLEOTIDE SEQUENCE [LARGE SCALE GENOMIC DNA]</scope>
    <source>
        <strain evidence="2">cv. Tunisia</strain>
    </source>
</reference>
<gene>
    <name evidence="3" type="primary">LOC116206401</name>
</gene>
<feature type="compositionally biased region" description="Gly residues" evidence="1">
    <location>
        <begin position="37"/>
        <end position="47"/>
    </location>
</feature>
<dbReference type="RefSeq" id="XP_031395129.1">
    <property type="nucleotide sequence ID" value="XM_031539269.1"/>
</dbReference>
<feature type="region of interest" description="Disordered" evidence="1">
    <location>
        <begin position="1"/>
        <end position="75"/>
    </location>
</feature>
<feature type="region of interest" description="Disordered" evidence="1">
    <location>
        <begin position="170"/>
        <end position="272"/>
    </location>
</feature>
<evidence type="ECO:0000313" key="2">
    <source>
        <dbReference type="Proteomes" id="UP000515151"/>
    </source>
</evidence>
<dbReference type="GeneID" id="116206401"/>
<feature type="compositionally biased region" description="Low complexity" evidence="1">
    <location>
        <begin position="220"/>
        <end position="249"/>
    </location>
</feature>
<dbReference type="Proteomes" id="UP000515151">
    <property type="component" value="Chromosome 4"/>
</dbReference>